<accession>A0ABQ9KSD1</accession>
<dbReference type="Proteomes" id="UP001174677">
    <property type="component" value="Chromosome 16"/>
</dbReference>
<evidence type="ECO:0000313" key="2">
    <source>
        <dbReference type="EMBL" id="KAJ9146265.1"/>
    </source>
</evidence>
<organism evidence="2 3">
    <name type="scientific">Hevea brasiliensis</name>
    <name type="common">Para rubber tree</name>
    <name type="synonym">Siphonia brasiliensis</name>
    <dbReference type="NCBI Taxonomy" id="3981"/>
    <lineage>
        <taxon>Eukaryota</taxon>
        <taxon>Viridiplantae</taxon>
        <taxon>Streptophyta</taxon>
        <taxon>Embryophyta</taxon>
        <taxon>Tracheophyta</taxon>
        <taxon>Spermatophyta</taxon>
        <taxon>Magnoliopsida</taxon>
        <taxon>eudicotyledons</taxon>
        <taxon>Gunneridae</taxon>
        <taxon>Pentapetalae</taxon>
        <taxon>rosids</taxon>
        <taxon>fabids</taxon>
        <taxon>Malpighiales</taxon>
        <taxon>Euphorbiaceae</taxon>
        <taxon>Crotonoideae</taxon>
        <taxon>Micrandreae</taxon>
        <taxon>Hevea</taxon>
    </lineage>
</organism>
<sequence>MLSDHSQNSSSSIGPQNSTRHRSPFKQRKLEQESNKYIKVLTLGPDAYRDHKTVNLGFNIAVELFFFFFRWVETYFSVAHAEMTCREMACVLARGNRLKKLWKFLKKLARRENGFGIELFTNILIRLPV</sequence>
<dbReference type="EMBL" id="JARPOI010000016">
    <property type="protein sequence ID" value="KAJ9146265.1"/>
    <property type="molecule type" value="Genomic_DNA"/>
</dbReference>
<protein>
    <submittedName>
        <fullName evidence="2">Uncharacterized protein</fullName>
    </submittedName>
</protein>
<reference evidence="2" key="1">
    <citation type="journal article" date="2023" name="Plant Biotechnol. J.">
        <title>Chromosome-level wild Hevea brasiliensis genome provides new tools for genomic-assisted breeding and valuable loci to elevate rubber yield.</title>
        <authorList>
            <person name="Cheng H."/>
            <person name="Song X."/>
            <person name="Hu Y."/>
            <person name="Wu T."/>
            <person name="Yang Q."/>
            <person name="An Z."/>
            <person name="Feng S."/>
            <person name="Deng Z."/>
            <person name="Wu W."/>
            <person name="Zeng X."/>
            <person name="Tu M."/>
            <person name="Wang X."/>
            <person name="Huang H."/>
        </authorList>
    </citation>
    <scope>NUCLEOTIDE SEQUENCE</scope>
    <source>
        <strain evidence="2">MT/VB/25A 57/8</strain>
    </source>
</reference>
<feature type="compositionally biased region" description="Polar residues" evidence="1">
    <location>
        <begin position="1"/>
        <end position="18"/>
    </location>
</feature>
<evidence type="ECO:0000256" key="1">
    <source>
        <dbReference type="SAM" id="MobiDB-lite"/>
    </source>
</evidence>
<feature type="region of interest" description="Disordered" evidence="1">
    <location>
        <begin position="1"/>
        <end position="31"/>
    </location>
</feature>
<keyword evidence="3" id="KW-1185">Reference proteome</keyword>
<evidence type="ECO:0000313" key="3">
    <source>
        <dbReference type="Proteomes" id="UP001174677"/>
    </source>
</evidence>
<gene>
    <name evidence="2" type="ORF">P3X46_028552</name>
</gene>
<comment type="caution">
    <text evidence="2">The sequence shown here is derived from an EMBL/GenBank/DDBJ whole genome shotgun (WGS) entry which is preliminary data.</text>
</comment>
<proteinExistence type="predicted"/>
<name>A0ABQ9KSD1_HEVBR</name>